<feature type="transmembrane region" description="Helical" evidence="2">
    <location>
        <begin position="20"/>
        <end position="40"/>
    </location>
</feature>
<feature type="transmembrane region" description="Helical" evidence="2">
    <location>
        <begin position="173"/>
        <end position="198"/>
    </location>
</feature>
<feature type="region of interest" description="Disordered" evidence="1">
    <location>
        <begin position="395"/>
        <end position="463"/>
    </location>
</feature>
<feature type="transmembrane region" description="Helical" evidence="2">
    <location>
        <begin position="249"/>
        <end position="266"/>
    </location>
</feature>
<evidence type="ECO:0000313" key="3">
    <source>
        <dbReference type="EMBL" id="KAF1981495.1"/>
    </source>
</evidence>
<evidence type="ECO:0000313" key="4">
    <source>
        <dbReference type="Proteomes" id="UP000800041"/>
    </source>
</evidence>
<reference evidence="3" key="1">
    <citation type="journal article" date="2020" name="Stud. Mycol.">
        <title>101 Dothideomycetes genomes: a test case for predicting lifestyles and emergence of pathogens.</title>
        <authorList>
            <person name="Haridas S."/>
            <person name="Albert R."/>
            <person name="Binder M."/>
            <person name="Bloem J."/>
            <person name="Labutti K."/>
            <person name="Salamov A."/>
            <person name="Andreopoulos B."/>
            <person name="Baker S."/>
            <person name="Barry K."/>
            <person name="Bills G."/>
            <person name="Bluhm B."/>
            <person name="Cannon C."/>
            <person name="Castanera R."/>
            <person name="Culley D."/>
            <person name="Daum C."/>
            <person name="Ezra D."/>
            <person name="Gonzalez J."/>
            <person name="Henrissat B."/>
            <person name="Kuo A."/>
            <person name="Liang C."/>
            <person name="Lipzen A."/>
            <person name="Lutzoni F."/>
            <person name="Magnuson J."/>
            <person name="Mondo S."/>
            <person name="Nolan M."/>
            <person name="Ohm R."/>
            <person name="Pangilinan J."/>
            <person name="Park H.-J."/>
            <person name="Ramirez L."/>
            <person name="Alfaro M."/>
            <person name="Sun H."/>
            <person name="Tritt A."/>
            <person name="Yoshinaga Y."/>
            <person name="Zwiers L.-H."/>
            <person name="Turgeon B."/>
            <person name="Goodwin S."/>
            <person name="Spatafora J."/>
            <person name="Crous P."/>
            <person name="Grigoriev I."/>
        </authorList>
    </citation>
    <scope>NUCLEOTIDE SEQUENCE</scope>
    <source>
        <strain evidence="3">CBS 113979</strain>
    </source>
</reference>
<evidence type="ECO:0000256" key="1">
    <source>
        <dbReference type="SAM" id="MobiDB-lite"/>
    </source>
</evidence>
<evidence type="ECO:0000256" key="2">
    <source>
        <dbReference type="SAM" id="Phobius"/>
    </source>
</evidence>
<dbReference type="Proteomes" id="UP000800041">
    <property type="component" value="Unassembled WGS sequence"/>
</dbReference>
<dbReference type="EMBL" id="ML977198">
    <property type="protein sequence ID" value="KAF1981495.1"/>
    <property type="molecule type" value="Genomic_DNA"/>
</dbReference>
<proteinExistence type="predicted"/>
<dbReference type="AlphaFoldDB" id="A0A6G1GKN4"/>
<keyword evidence="4" id="KW-1185">Reference proteome</keyword>
<protein>
    <submittedName>
        <fullName evidence="3">Uncharacterized protein</fullName>
    </submittedName>
</protein>
<keyword evidence="2" id="KW-1133">Transmembrane helix</keyword>
<name>A0A6G1GKN4_9PEZI</name>
<feature type="transmembrane region" description="Helical" evidence="2">
    <location>
        <begin position="218"/>
        <end position="237"/>
    </location>
</feature>
<gene>
    <name evidence="3" type="ORF">K402DRAFT_386343</name>
</gene>
<dbReference type="OrthoDB" id="2126185at2759"/>
<feature type="compositionally biased region" description="Basic residues" evidence="1">
    <location>
        <begin position="418"/>
        <end position="427"/>
    </location>
</feature>
<keyword evidence="2" id="KW-0472">Membrane</keyword>
<accession>A0A6G1GKN4</accession>
<sequence>MAPVDPDLSNSNFKPLAVHYAQTTLIGILIAIISATISKAHRTLPPSQHTRSQDGVHKSRSMLFAGLAAISAAILSYLALAARYDSYITWAQQVDVAVPNTLWDGWYAQGENGMRLQLGRWWSDVDFTKQVDEAVVDSSAALWWTQQQLMGTLVWSIYVGIEGQRRNMSSIVIAAFVLLARLSGLSVAQNLFNIAIIFTAVPLPQSSKKDPLWTPHPLIYLVSGGAALLMAGSIPYTRTGQSAIAIYRMVYYAAPLMLALMPSVVPKRLGMQHSNFHTLRTSQTKIFYVLGGLSLFFHLKQGLISILDNTPTAHKQRHNYVWNMHKDVEVTLFSQTHVAIGRVLEMLNSDPVVGVIAWDVLLSALTACVWAFDRSTNLDGILKCSIFPWHSSASEKEAPQINGREVSEAPNDTIEVKPRRRPGRPKKNTPAANASAIDENANLRRSTRHRRTTSQMTEQTDPDYVPSAAAKAQVDGNMHEDDHNGEDLVGDSESAALGWGLFVLGGLGLQQAGVLGSECCA</sequence>
<feature type="transmembrane region" description="Helical" evidence="2">
    <location>
        <begin position="61"/>
        <end position="80"/>
    </location>
</feature>
<keyword evidence="2" id="KW-0812">Transmembrane</keyword>
<organism evidence="3 4">
    <name type="scientific">Aulographum hederae CBS 113979</name>
    <dbReference type="NCBI Taxonomy" id="1176131"/>
    <lineage>
        <taxon>Eukaryota</taxon>
        <taxon>Fungi</taxon>
        <taxon>Dikarya</taxon>
        <taxon>Ascomycota</taxon>
        <taxon>Pezizomycotina</taxon>
        <taxon>Dothideomycetes</taxon>
        <taxon>Pleosporomycetidae</taxon>
        <taxon>Aulographales</taxon>
        <taxon>Aulographaceae</taxon>
    </lineage>
</organism>